<reference evidence="1" key="2">
    <citation type="journal article" date="2015" name="Fish Shellfish Immunol.">
        <title>Early steps in the European eel (Anguilla anguilla)-Vibrio vulnificus interaction in the gills: Role of the RtxA13 toxin.</title>
        <authorList>
            <person name="Callol A."/>
            <person name="Pajuelo D."/>
            <person name="Ebbesson L."/>
            <person name="Teles M."/>
            <person name="MacKenzie S."/>
            <person name="Amaro C."/>
        </authorList>
    </citation>
    <scope>NUCLEOTIDE SEQUENCE</scope>
</reference>
<reference evidence="1" key="1">
    <citation type="submission" date="2014-11" db="EMBL/GenBank/DDBJ databases">
        <authorList>
            <person name="Amaro Gonzalez C."/>
        </authorList>
    </citation>
    <scope>NUCLEOTIDE SEQUENCE</scope>
</reference>
<accession>A0A0E9RJZ0</accession>
<organism evidence="1">
    <name type="scientific">Anguilla anguilla</name>
    <name type="common">European freshwater eel</name>
    <name type="synonym">Muraena anguilla</name>
    <dbReference type="NCBI Taxonomy" id="7936"/>
    <lineage>
        <taxon>Eukaryota</taxon>
        <taxon>Metazoa</taxon>
        <taxon>Chordata</taxon>
        <taxon>Craniata</taxon>
        <taxon>Vertebrata</taxon>
        <taxon>Euteleostomi</taxon>
        <taxon>Actinopterygii</taxon>
        <taxon>Neopterygii</taxon>
        <taxon>Teleostei</taxon>
        <taxon>Anguilliformes</taxon>
        <taxon>Anguillidae</taxon>
        <taxon>Anguilla</taxon>
    </lineage>
</organism>
<dbReference type="AlphaFoldDB" id="A0A0E9RJZ0"/>
<name>A0A0E9RJZ0_ANGAN</name>
<evidence type="ECO:0000313" key="1">
    <source>
        <dbReference type="EMBL" id="JAH29137.1"/>
    </source>
</evidence>
<dbReference type="EMBL" id="GBXM01079440">
    <property type="protein sequence ID" value="JAH29137.1"/>
    <property type="molecule type" value="Transcribed_RNA"/>
</dbReference>
<sequence>MHRPLVSCDCELKSYSVLPIIFAHFH</sequence>
<protein>
    <submittedName>
        <fullName evidence="1">Uncharacterized protein</fullName>
    </submittedName>
</protein>
<proteinExistence type="predicted"/>